<dbReference type="SUPFAM" id="SSF53474">
    <property type="entry name" value="alpha/beta-Hydrolases"/>
    <property type="match status" value="1"/>
</dbReference>
<dbReference type="InterPro" id="IPR051044">
    <property type="entry name" value="MAG_DAG_Lipase"/>
</dbReference>
<keyword evidence="2" id="KW-0378">Hydrolase</keyword>
<sequence>MIRVAKVSRPHLRQLGSRTPRAVVLVLHGGREVGEGPVPALGLAYLRMVPFAHDLARQRDLAVFLLRYRVRGWNAPRLDPVQDARRALEEIRRRHPGVPIVLLGHSMGGRVAFHVADDPAVTAVCALAPWCTPTDPVGQLAGRSVFIAHAKQDRVTDPRASLDYARRAEQVTERVDLRWVDGETHALLRKPRIWHDLVRRFVVDQVERSREA</sequence>
<dbReference type="PANTHER" id="PTHR11614">
    <property type="entry name" value="PHOSPHOLIPASE-RELATED"/>
    <property type="match status" value="1"/>
</dbReference>
<protein>
    <submittedName>
        <fullName evidence="2">Dienelactone hydrolase</fullName>
    </submittedName>
</protein>
<dbReference type="InterPro" id="IPR029058">
    <property type="entry name" value="AB_hydrolase_fold"/>
</dbReference>
<feature type="domain" description="Serine aminopeptidase S33" evidence="1">
    <location>
        <begin position="80"/>
        <end position="136"/>
    </location>
</feature>
<dbReference type="EMBL" id="JAAATY010000015">
    <property type="protein sequence ID" value="NRN67554.1"/>
    <property type="molecule type" value="Genomic_DNA"/>
</dbReference>
<dbReference type="Proteomes" id="UP000763557">
    <property type="component" value="Unassembled WGS sequence"/>
</dbReference>
<proteinExistence type="predicted"/>
<evidence type="ECO:0000259" key="1">
    <source>
        <dbReference type="Pfam" id="PF12146"/>
    </source>
</evidence>
<evidence type="ECO:0000313" key="3">
    <source>
        <dbReference type="Proteomes" id="UP000763557"/>
    </source>
</evidence>
<comment type="caution">
    <text evidence="2">The sequence shown here is derived from an EMBL/GenBank/DDBJ whole genome shotgun (WGS) entry which is preliminary data.</text>
</comment>
<accession>A0ABX2F874</accession>
<dbReference type="Gene3D" id="3.40.50.1820">
    <property type="entry name" value="alpha/beta hydrolase"/>
    <property type="match status" value="1"/>
</dbReference>
<name>A0ABX2F874_9PSEU</name>
<keyword evidence="3" id="KW-1185">Reference proteome</keyword>
<organism evidence="2 3">
    <name type="scientific">Kibdelosporangium persicum</name>
    <dbReference type="NCBI Taxonomy" id="2698649"/>
    <lineage>
        <taxon>Bacteria</taxon>
        <taxon>Bacillati</taxon>
        <taxon>Actinomycetota</taxon>
        <taxon>Actinomycetes</taxon>
        <taxon>Pseudonocardiales</taxon>
        <taxon>Pseudonocardiaceae</taxon>
        <taxon>Kibdelosporangium</taxon>
    </lineage>
</organism>
<dbReference type="GO" id="GO:0016787">
    <property type="term" value="F:hydrolase activity"/>
    <property type="evidence" value="ECO:0007669"/>
    <property type="project" value="UniProtKB-KW"/>
</dbReference>
<evidence type="ECO:0000313" key="2">
    <source>
        <dbReference type="EMBL" id="NRN67554.1"/>
    </source>
</evidence>
<dbReference type="InterPro" id="IPR022742">
    <property type="entry name" value="Hydrolase_4"/>
</dbReference>
<gene>
    <name evidence="2" type="ORF">GC106_47940</name>
</gene>
<reference evidence="2 3" key="1">
    <citation type="submission" date="2020-01" db="EMBL/GenBank/DDBJ databases">
        <title>Kibdelosporangium persica a novel Actinomycetes from a hot desert in Iran.</title>
        <authorList>
            <person name="Safaei N."/>
            <person name="Zaburannyi N."/>
            <person name="Mueller R."/>
            <person name="Wink J."/>
        </authorList>
    </citation>
    <scope>NUCLEOTIDE SEQUENCE [LARGE SCALE GENOMIC DNA]</scope>
    <source>
        <strain evidence="2 3">4NS15</strain>
    </source>
</reference>
<dbReference type="Pfam" id="PF12146">
    <property type="entry name" value="Hydrolase_4"/>
    <property type="match status" value="1"/>
</dbReference>